<dbReference type="HOGENOM" id="CLU_078981_0_0_6"/>
<evidence type="ECO:0000256" key="2">
    <source>
        <dbReference type="ARBA" id="ARBA00003015"/>
    </source>
</evidence>
<name>D0KYM7_HALNC</name>
<sequence>MHSNHTVSGNSRAVISTQTGPHEQLLAQVTKHSRSDWGKPITDYNRAAFDRAQEWLLERTGKLILDSGCGTGDSSRALAEMFPAHQIIGIDRSAHRLSRQRQHTPDNCLLVRADLLDFWRLAEQAHWRPERHFLLYPNPEPKPKHLTRRFHAHPIFPVLLALGGAFECRSNWLIYLEEMALALQYHHKTAQIQPIDGNVPPCSPFEHKYRISGQPLWRLQAML</sequence>
<evidence type="ECO:0000256" key="5">
    <source>
        <dbReference type="ARBA" id="ARBA00022679"/>
    </source>
</evidence>
<dbReference type="RefSeq" id="WP_012823586.1">
    <property type="nucleotide sequence ID" value="NC_013422.1"/>
</dbReference>
<keyword evidence="4 8" id="KW-0489">Methyltransferase</keyword>
<protein>
    <recommendedName>
        <fullName evidence="3">tRNA (guanine(46)-N(7))-methyltransferase</fullName>
        <ecNumber evidence="3">2.1.1.33</ecNumber>
    </recommendedName>
</protein>
<dbReference type="PROSITE" id="PS51625">
    <property type="entry name" value="SAM_MT_TRMB"/>
    <property type="match status" value="1"/>
</dbReference>
<dbReference type="InterPro" id="IPR003358">
    <property type="entry name" value="tRNA_(Gua-N-7)_MeTrfase_Trmb"/>
</dbReference>
<dbReference type="KEGG" id="hna:Hneap_0699"/>
<dbReference type="Pfam" id="PF02390">
    <property type="entry name" value="Methyltransf_4"/>
    <property type="match status" value="1"/>
</dbReference>
<keyword evidence="7" id="KW-0819">tRNA processing</keyword>
<dbReference type="CDD" id="cd02440">
    <property type="entry name" value="AdoMet_MTases"/>
    <property type="match status" value="1"/>
</dbReference>
<accession>D0KYM7</accession>
<organism evidence="8 9">
    <name type="scientific">Halothiobacillus neapolitanus (strain ATCC 23641 / DSM 15147 / CIP 104769 / NCIMB 8539 / c2)</name>
    <name type="common">Thiobacillus neapolitanus</name>
    <dbReference type="NCBI Taxonomy" id="555778"/>
    <lineage>
        <taxon>Bacteria</taxon>
        <taxon>Pseudomonadati</taxon>
        <taxon>Pseudomonadota</taxon>
        <taxon>Gammaproteobacteria</taxon>
        <taxon>Chromatiales</taxon>
        <taxon>Halothiobacillaceae</taxon>
        <taxon>Halothiobacillus</taxon>
    </lineage>
</organism>
<dbReference type="eggNOG" id="COG0220">
    <property type="taxonomic scope" value="Bacteria"/>
</dbReference>
<evidence type="ECO:0000256" key="1">
    <source>
        <dbReference type="ARBA" id="ARBA00000142"/>
    </source>
</evidence>
<evidence type="ECO:0000256" key="3">
    <source>
        <dbReference type="ARBA" id="ARBA00011977"/>
    </source>
</evidence>
<gene>
    <name evidence="8" type="ordered locus">Hneap_0699</name>
</gene>
<dbReference type="GO" id="GO:0008176">
    <property type="term" value="F:tRNA (guanine(46)-N7)-methyltransferase activity"/>
    <property type="evidence" value="ECO:0007669"/>
    <property type="project" value="UniProtKB-EC"/>
</dbReference>
<dbReference type="STRING" id="555778.Hneap_0699"/>
<evidence type="ECO:0000256" key="6">
    <source>
        <dbReference type="ARBA" id="ARBA00022691"/>
    </source>
</evidence>
<dbReference type="AlphaFoldDB" id="D0KYM7"/>
<evidence type="ECO:0000313" key="9">
    <source>
        <dbReference type="Proteomes" id="UP000009102"/>
    </source>
</evidence>
<evidence type="ECO:0000313" key="8">
    <source>
        <dbReference type="EMBL" id="ACX95550.1"/>
    </source>
</evidence>
<proteinExistence type="predicted"/>
<dbReference type="EC" id="2.1.1.33" evidence="3"/>
<comment type="function">
    <text evidence="2">Catalyzes the formation of N(7)-methylguanine at position 46 (m7G46) in tRNA.</text>
</comment>
<dbReference type="OrthoDB" id="9809889at2"/>
<evidence type="ECO:0000256" key="4">
    <source>
        <dbReference type="ARBA" id="ARBA00022603"/>
    </source>
</evidence>
<reference evidence="8 9" key="1">
    <citation type="submission" date="2009-10" db="EMBL/GenBank/DDBJ databases">
        <title>Complete sequence of Halothiobacillus neapolitanus c2.</title>
        <authorList>
            <consortium name="US DOE Joint Genome Institute"/>
            <person name="Lucas S."/>
            <person name="Copeland A."/>
            <person name="Lapidus A."/>
            <person name="Glavina del Rio T."/>
            <person name="Tice H."/>
            <person name="Bruce D."/>
            <person name="Goodwin L."/>
            <person name="Pitluck S."/>
            <person name="Davenport K."/>
            <person name="Brettin T."/>
            <person name="Detter J.C."/>
            <person name="Han C."/>
            <person name="Tapia R."/>
            <person name="Larimer F."/>
            <person name="Land M."/>
            <person name="Hauser L."/>
            <person name="Kyrpides N."/>
            <person name="Mikhailova N."/>
            <person name="Kerfeld C."/>
            <person name="Cannon G."/>
            <person name="Heinhort S."/>
        </authorList>
    </citation>
    <scope>NUCLEOTIDE SEQUENCE [LARGE SCALE GENOMIC DNA]</scope>
    <source>
        <strain evidence="9">ATCC 23641 / c2</strain>
    </source>
</reference>
<evidence type="ECO:0000256" key="7">
    <source>
        <dbReference type="ARBA" id="ARBA00022694"/>
    </source>
</evidence>
<dbReference type="InterPro" id="IPR029063">
    <property type="entry name" value="SAM-dependent_MTases_sf"/>
</dbReference>
<dbReference type="Gene3D" id="3.40.50.150">
    <property type="entry name" value="Vaccinia Virus protein VP39"/>
    <property type="match status" value="1"/>
</dbReference>
<keyword evidence="6" id="KW-0949">S-adenosyl-L-methionine</keyword>
<dbReference type="EMBL" id="CP001801">
    <property type="protein sequence ID" value="ACX95550.1"/>
    <property type="molecule type" value="Genomic_DNA"/>
</dbReference>
<keyword evidence="5 8" id="KW-0808">Transferase</keyword>
<keyword evidence="9" id="KW-1185">Reference proteome</keyword>
<comment type="catalytic activity">
    <reaction evidence="1">
        <text>guanosine(46) in tRNA + S-adenosyl-L-methionine = N(7)-methylguanosine(46) in tRNA + S-adenosyl-L-homocysteine</text>
        <dbReference type="Rhea" id="RHEA:42708"/>
        <dbReference type="Rhea" id="RHEA-COMP:10188"/>
        <dbReference type="Rhea" id="RHEA-COMP:10189"/>
        <dbReference type="ChEBI" id="CHEBI:57856"/>
        <dbReference type="ChEBI" id="CHEBI:59789"/>
        <dbReference type="ChEBI" id="CHEBI:74269"/>
        <dbReference type="ChEBI" id="CHEBI:74480"/>
        <dbReference type="EC" id="2.1.1.33"/>
    </reaction>
</comment>
<dbReference type="SUPFAM" id="SSF53335">
    <property type="entry name" value="S-adenosyl-L-methionine-dependent methyltransferases"/>
    <property type="match status" value="1"/>
</dbReference>
<dbReference type="Proteomes" id="UP000009102">
    <property type="component" value="Chromosome"/>
</dbReference>